<evidence type="ECO:0000256" key="2">
    <source>
        <dbReference type="ARBA" id="ARBA00022729"/>
    </source>
</evidence>
<organism evidence="5 6">
    <name type="scientific">Rhodopseudomonas palustris</name>
    <dbReference type="NCBI Taxonomy" id="1076"/>
    <lineage>
        <taxon>Bacteria</taxon>
        <taxon>Pseudomonadati</taxon>
        <taxon>Pseudomonadota</taxon>
        <taxon>Alphaproteobacteria</taxon>
        <taxon>Hyphomicrobiales</taxon>
        <taxon>Nitrobacteraceae</taxon>
        <taxon>Rhodopseudomonas</taxon>
    </lineage>
</organism>
<dbReference type="Pfam" id="PF13458">
    <property type="entry name" value="Peripla_BP_6"/>
    <property type="match status" value="1"/>
</dbReference>
<feature type="domain" description="Leucine-binding protein" evidence="4">
    <location>
        <begin position="37"/>
        <end position="390"/>
    </location>
</feature>
<dbReference type="AlphaFoldDB" id="A0A323UKC2"/>
<comment type="caution">
    <text evidence="5">The sequence shown here is derived from an EMBL/GenBank/DDBJ whole genome shotgun (WGS) entry which is preliminary data.</text>
</comment>
<gene>
    <name evidence="5" type="ORF">DNX69_06795</name>
</gene>
<evidence type="ECO:0000259" key="4">
    <source>
        <dbReference type="Pfam" id="PF13458"/>
    </source>
</evidence>
<dbReference type="PANTHER" id="PTHR47235">
    <property type="entry name" value="BLR6548 PROTEIN"/>
    <property type="match status" value="1"/>
</dbReference>
<dbReference type="EMBL" id="QKQS01000012">
    <property type="protein sequence ID" value="PZA12603.1"/>
    <property type="molecule type" value="Genomic_DNA"/>
</dbReference>
<dbReference type="Gene3D" id="3.40.50.2300">
    <property type="match status" value="2"/>
</dbReference>
<comment type="similarity">
    <text evidence="1">Belongs to the leucine-binding protein family.</text>
</comment>
<dbReference type="InterPro" id="IPR028082">
    <property type="entry name" value="Peripla_BP_I"/>
</dbReference>
<dbReference type="PANTHER" id="PTHR47235:SF1">
    <property type="entry name" value="BLR6548 PROTEIN"/>
    <property type="match status" value="1"/>
</dbReference>
<dbReference type="OrthoDB" id="9770729at2"/>
<keyword evidence="2 3" id="KW-0732">Signal</keyword>
<dbReference type="SUPFAM" id="SSF53822">
    <property type="entry name" value="Periplasmic binding protein-like I"/>
    <property type="match status" value="1"/>
</dbReference>
<accession>A0A323UKC2</accession>
<dbReference type="CDD" id="cd06343">
    <property type="entry name" value="PBP1_ABC_ligand_binding-like"/>
    <property type="match status" value="1"/>
</dbReference>
<proteinExistence type="inferred from homology"/>
<name>A0A323UKC2_RHOPL</name>
<evidence type="ECO:0000313" key="6">
    <source>
        <dbReference type="Proteomes" id="UP000248134"/>
    </source>
</evidence>
<dbReference type="Proteomes" id="UP000248134">
    <property type="component" value="Unassembled WGS sequence"/>
</dbReference>
<feature type="signal peptide" evidence="3">
    <location>
        <begin position="1"/>
        <end position="25"/>
    </location>
</feature>
<sequence>MRKTTTSVAALAAAIAMLATGPALAQKKYGPGASDTEIKLGNTVPYSGPASAYGILGKTYAAYFKKINEEGGINGRKINVISYDDAYSPPKTVEQTRKLVESDEVLAVFGNVGTASNVAIQKYLNARKTPQLFLATGATRWNDPKQFPWTMGWLPSYQAEATAYAKYLLKEKPNAKIGVLYQNDDFGKDYIRGLKEGLGDKAASMLVAEASYEVAEPTIDSQIVKLKASGADTLFSFATGKFAAQSIKKVAELGWKPLHIVPNASSSLGTVLKPAGLDNAQDLVSATFAKDPTDPQWNDDPGMKKFHAFVEKYIPEGKAMESTVLSGYSIAQTMEQALRMCGDDLSRANLMKQAANMQGVQLDGLLPGVTVNTSPTDFAPIDQFQMMSFKGERWQRFGDVIKGEVAVAGN</sequence>
<evidence type="ECO:0000256" key="1">
    <source>
        <dbReference type="ARBA" id="ARBA00010062"/>
    </source>
</evidence>
<reference evidence="5 6" key="1">
    <citation type="submission" date="2018-06" db="EMBL/GenBank/DDBJ databases">
        <title>Draft Whole-Genome Sequence of the purple photosynthetic bacterium Rhodospeudomonas palustris XCP.</title>
        <authorList>
            <person name="Rayyan A."/>
            <person name="Meyer T.E."/>
            <person name="Kyndt J.A."/>
        </authorList>
    </citation>
    <scope>NUCLEOTIDE SEQUENCE [LARGE SCALE GENOMIC DNA]</scope>
    <source>
        <strain evidence="5 6">XCP</strain>
    </source>
</reference>
<dbReference type="InterPro" id="IPR028081">
    <property type="entry name" value="Leu-bd"/>
</dbReference>
<evidence type="ECO:0000256" key="3">
    <source>
        <dbReference type="SAM" id="SignalP"/>
    </source>
</evidence>
<feature type="chain" id="PRO_5016290849" evidence="3">
    <location>
        <begin position="26"/>
        <end position="410"/>
    </location>
</feature>
<protein>
    <submittedName>
        <fullName evidence="5">Branched-chain amino acid ABC transporter substrate-binding protein</fullName>
    </submittedName>
</protein>
<evidence type="ECO:0000313" key="5">
    <source>
        <dbReference type="EMBL" id="PZA12603.1"/>
    </source>
</evidence>
<dbReference type="RefSeq" id="WP_110785260.1">
    <property type="nucleotide sequence ID" value="NZ_QKQS01000012.1"/>
</dbReference>